<accession>A0A017T940</accession>
<keyword evidence="2" id="KW-1185">Reference proteome</keyword>
<name>A0A017T940_9BACT</name>
<evidence type="ECO:0000313" key="2">
    <source>
        <dbReference type="Proteomes" id="UP000019678"/>
    </source>
</evidence>
<protein>
    <submittedName>
        <fullName evidence="1">Uncharacterized protein</fullName>
    </submittedName>
</protein>
<proteinExistence type="predicted"/>
<comment type="caution">
    <text evidence="1">The sequence shown here is derived from an EMBL/GenBank/DDBJ whole genome shotgun (WGS) entry which is preliminary data.</text>
</comment>
<dbReference type="Proteomes" id="UP000019678">
    <property type="component" value="Unassembled WGS sequence"/>
</dbReference>
<dbReference type="EMBL" id="ASRX01000024">
    <property type="protein sequence ID" value="EYF05335.1"/>
    <property type="molecule type" value="Genomic_DNA"/>
</dbReference>
<reference evidence="1 2" key="1">
    <citation type="submission" date="2013-05" db="EMBL/GenBank/DDBJ databases">
        <title>Genome assembly of Chondromyces apiculatus DSM 436.</title>
        <authorList>
            <person name="Sharma G."/>
            <person name="Khatri I."/>
            <person name="Kaur C."/>
            <person name="Mayilraj S."/>
            <person name="Subramanian S."/>
        </authorList>
    </citation>
    <scope>NUCLEOTIDE SEQUENCE [LARGE SCALE GENOMIC DNA]</scope>
    <source>
        <strain evidence="1 2">DSM 436</strain>
    </source>
</reference>
<evidence type="ECO:0000313" key="1">
    <source>
        <dbReference type="EMBL" id="EYF05335.1"/>
    </source>
</evidence>
<organism evidence="1 2">
    <name type="scientific">Chondromyces apiculatus DSM 436</name>
    <dbReference type="NCBI Taxonomy" id="1192034"/>
    <lineage>
        <taxon>Bacteria</taxon>
        <taxon>Pseudomonadati</taxon>
        <taxon>Myxococcota</taxon>
        <taxon>Polyangia</taxon>
        <taxon>Polyangiales</taxon>
        <taxon>Polyangiaceae</taxon>
        <taxon>Chondromyces</taxon>
    </lineage>
</organism>
<gene>
    <name evidence="1" type="ORF">CAP_3252</name>
</gene>
<dbReference type="AlphaFoldDB" id="A0A017T940"/>
<sequence>MNVDPRALTRSHLLVTAVRLSLNVNAVRVGAKGVRSAEKIVP</sequence>